<name>A0ABV7WCY6_9MICO</name>
<sequence length="417" mass="40857">MAVVPAAIVLAATLLLGGCGAVGSAGPAGDAASVAPARPSPAAAPSPPPCEPAPLEQRAAAVLVVGLPGVTGPDDPLAVQVTGLGVGGVFLSGDNVVDAPQVTALSAGLRARSARPLLVSTDEESGRVAATREVVGSGPSPRRLASTSTPEEVRAFAAGIGASLAGVGVDLDLAPVLDLDDGDAGATIGDRSFSADPATASAFGLAFAAGLQDAEVTPTVKHFPGHGRAGDDTHTGDAVVDAPLAELEAVDLVPFQDAVDAGAPVVMTGHVQYTALEPGVPASLSPATYALLRRTGFQGVAMTDSIGMGAVNLRHDFPEAAVLAVLAGADAVLATDGSQAPRMRDALVEAVVSGRLPEDRLSEAAARVTALAGGDPVTLSCLDVTLPTLVLPGPTAPAPPSPSVPSPSASAKAPVAP</sequence>
<dbReference type="InterPro" id="IPR017853">
    <property type="entry name" value="GH"/>
</dbReference>
<protein>
    <recommendedName>
        <fullName evidence="3">beta-N-acetylhexosaminidase</fullName>
        <ecNumber evidence="3">3.2.1.52</ecNumber>
    </recommendedName>
</protein>
<dbReference type="Gene3D" id="3.20.20.300">
    <property type="entry name" value="Glycoside hydrolase, family 3, N-terminal domain"/>
    <property type="match status" value="1"/>
</dbReference>
<reference evidence="10" key="1">
    <citation type="journal article" date="2019" name="Int. J. Syst. Evol. Microbiol.">
        <title>The Global Catalogue of Microorganisms (GCM) 10K type strain sequencing project: providing services to taxonomists for standard genome sequencing and annotation.</title>
        <authorList>
            <consortium name="The Broad Institute Genomics Platform"/>
            <consortium name="The Broad Institute Genome Sequencing Center for Infectious Disease"/>
            <person name="Wu L."/>
            <person name="Ma J."/>
        </authorList>
    </citation>
    <scope>NUCLEOTIDE SEQUENCE [LARGE SCALE GENOMIC DNA]</scope>
    <source>
        <strain evidence="10">NCAIM B.02333</strain>
    </source>
</reference>
<dbReference type="PANTHER" id="PTHR30480">
    <property type="entry name" value="BETA-HEXOSAMINIDASE-RELATED"/>
    <property type="match status" value="1"/>
</dbReference>
<evidence type="ECO:0000259" key="8">
    <source>
        <dbReference type="Pfam" id="PF00933"/>
    </source>
</evidence>
<comment type="similarity">
    <text evidence="2">Belongs to the glycosyl hydrolase 3 family.</text>
</comment>
<feature type="signal peptide" evidence="7">
    <location>
        <begin position="1"/>
        <end position="21"/>
    </location>
</feature>
<dbReference type="GO" id="GO:0016787">
    <property type="term" value="F:hydrolase activity"/>
    <property type="evidence" value="ECO:0007669"/>
    <property type="project" value="UniProtKB-KW"/>
</dbReference>
<feature type="region of interest" description="Disordered" evidence="6">
    <location>
        <begin position="28"/>
        <end position="53"/>
    </location>
</feature>
<keyword evidence="7" id="KW-0732">Signal</keyword>
<dbReference type="EMBL" id="JBHRWW010000002">
    <property type="protein sequence ID" value="MFC3687615.1"/>
    <property type="molecule type" value="Genomic_DNA"/>
</dbReference>
<feature type="compositionally biased region" description="Pro residues" evidence="6">
    <location>
        <begin position="38"/>
        <end position="52"/>
    </location>
</feature>
<keyword evidence="5" id="KW-0326">Glycosidase</keyword>
<feature type="region of interest" description="Disordered" evidence="6">
    <location>
        <begin position="393"/>
        <end position="417"/>
    </location>
</feature>
<dbReference type="SUPFAM" id="SSF51445">
    <property type="entry name" value="(Trans)glycosidases"/>
    <property type="match status" value="1"/>
</dbReference>
<dbReference type="Proteomes" id="UP001595685">
    <property type="component" value="Unassembled WGS sequence"/>
</dbReference>
<evidence type="ECO:0000256" key="5">
    <source>
        <dbReference type="ARBA" id="ARBA00023295"/>
    </source>
</evidence>
<comment type="caution">
    <text evidence="9">The sequence shown here is derived from an EMBL/GenBank/DDBJ whole genome shotgun (WGS) entry which is preliminary data.</text>
</comment>
<dbReference type="Pfam" id="PF00933">
    <property type="entry name" value="Glyco_hydro_3"/>
    <property type="match status" value="1"/>
</dbReference>
<organism evidence="9 10">
    <name type="scientific">Aquipuribacter hungaricus</name>
    <dbReference type="NCBI Taxonomy" id="545624"/>
    <lineage>
        <taxon>Bacteria</taxon>
        <taxon>Bacillati</taxon>
        <taxon>Actinomycetota</taxon>
        <taxon>Actinomycetes</taxon>
        <taxon>Micrococcales</taxon>
        <taxon>Intrasporangiaceae</taxon>
        <taxon>Aquipuribacter</taxon>
    </lineage>
</organism>
<feature type="compositionally biased region" description="Pro residues" evidence="6">
    <location>
        <begin position="394"/>
        <end position="405"/>
    </location>
</feature>
<dbReference type="InterPro" id="IPR036962">
    <property type="entry name" value="Glyco_hydro_3_N_sf"/>
</dbReference>
<keyword evidence="10" id="KW-1185">Reference proteome</keyword>
<evidence type="ECO:0000256" key="7">
    <source>
        <dbReference type="SAM" id="SignalP"/>
    </source>
</evidence>
<feature type="chain" id="PRO_5045376987" description="beta-N-acetylhexosaminidase" evidence="7">
    <location>
        <begin position="22"/>
        <end position="417"/>
    </location>
</feature>
<evidence type="ECO:0000256" key="1">
    <source>
        <dbReference type="ARBA" id="ARBA00001231"/>
    </source>
</evidence>
<dbReference type="RefSeq" id="WP_376985391.1">
    <property type="nucleotide sequence ID" value="NZ_JBHRWW010000002.1"/>
</dbReference>
<gene>
    <name evidence="9" type="ORF">ACFOLH_04595</name>
</gene>
<dbReference type="EC" id="3.2.1.52" evidence="3"/>
<accession>A0ABV7WCY6</accession>
<feature type="compositionally biased region" description="Low complexity" evidence="6">
    <location>
        <begin position="406"/>
        <end position="417"/>
    </location>
</feature>
<dbReference type="InterPro" id="IPR001764">
    <property type="entry name" value="Glyco_hydro_3_N"/>
</dbReference>
<evidence type="ECO:0000313" key="10">
    <source>
        <dbReference type="Proteomes" id="UP001595685"/>
    </source>
</evidence>
<evidence type="ECO:0000256" key="3">
    <source>
        <dbReference type="ARBA" id="ARBA00012663"/>
    </source>
</evidence>
<evidence type="ECO:0000256" key="4">
    <source>
        <dbReference type="ARBA" id="ARBA00022801"/>
    </source>
</evidence>
<comment type="catalytic activity">
    <reaction evidence="1">
        <text>Hydrolysis of terminal non-reducing N-acetyl-D-hexosamine residues in N-acetyl-beta-D-hexosaminides.</text>
        <dbReference type="EC" id="3.2.1.52"/>
    </reaction>
</comment>
<proteinExistence type="inferred from homology"/>
<evidence type="ECO:0000256" key="2">
    <source>
        <dbReference type="ARBA" id="ARBA00005336"/>
    </source>
</evidence>
<dbReference type="PANTHER" id="PTHR30480:SF13">
    <property type="entry name" value="BETA-HEXOSAMINIDASE"/>
    <property type="match status" value="1"/>
</dbReference>
<evidence type="ECO:0000256" key="6">
    <source>
        <dbReference type="SAM" id="MobiDB-lite"/>
    </source>
</evidence>
<dbReference type="InterPro" id="IPR050226">
    <property type="entry name" value="NagZ_Beta-hexosaminidase"/>
</dbReference>
<evidence type="ECO:0000313" key="9">
    <source>
        <dbReference type="EMBL" id="MFC3687615.1"/>
    </source>
</evidence>
<feature type="domain" description="Glycoside hydrolase family 3 N-terminal" evidence="8">
    <location>
        <begin position="80"/>
        <end position="370"/>
    </location>
</feature>
<keyword evidence="4 9" id="KW-0378">Hydrolase</keyword>